<comment type="subcellular location">
    <subcellularLocation>
        <location evidence="1">Cytoplasm</location>
    </subcellularLocation>
</comment>
<dbReference type="InterPro" id="IPR011645">
    <property type="entry name" value="HNOB_dom_associated"/>
</dbReference>
<dbReference type="Pfam" id="PF00211">
    <property type="entry name" value="Guanylate_cyc"/>
    <property type="match status" value="1"/>
</dbReference>
<keyword evidence="5" id="KW-0342">GTP-binding</keyword>
<evidence type="ECO:0000256" key="3">
    <source>
        <dbReference type="ARBA" id="ARBA00022490"/>
    </source>
</evidence>
<dbReference type="Pfam" id="PF07701">
    <property type="entry name" value="HNOBA"/>
    <property type="match status" value="1"/>
</dbReference>
<feature type="domain" description="Guanylate cyclase" evidence="8">
    <location>
        <begin position="422"/>
        <end position="550"/>
    </location>
</feature>
<dbReference type="Gene3D" id="3.90.1520.10">
    <property type="entry name" value="H-NOX domain"/>
    <property type="match status" value="1"/>
</dbReference>
<keyword evidence="7" id="KW-0141">cGMP biosynthesis</keyword>
<evidence type="ECO:0000256" key="2">
    <source>
        <dbReference type="ARBA" id="ARBA00012202"/>
    </source>
</evidence>
<dbReference type="PANTHER" id="PTHR45655:SF5">
    <property type="entry name" value="SOLUBLE GUANYLATE CYCLASE 89DA-RELATED"/>
    <property type="match status" value="1"/>
</dbReference>
<evidence type="ECO:0000256" key="5">
    <source>
        <dbReference type="ARBA" id="ARBA00023134"/>
    </source>
</evidence>
<dbReference type="Gene3D" id="3.30.450.260">
    <property type="entry name" value="Haem NO binding associated domain"/>
    <property type="match status" value="1"/>
</dbReference>
<evidence type="ECO:0000313" key="10">
    <source>
        <dbReference type="RefSeq" id="XP_022255882.1"/>
    </source>
</evidence>
<evidence type="ECO:0000313" key="9">
    <source>
        <dbReference type="Proteomes" id="UP000694941"/>
    </source>
</evidence>
<organism evidence="9 10">
    <name type="scientific">Limulus polyphemus</name>
    <name type="common">Atlantic horseshoe crab</name>
    <dbReference type="NCBI Taxonomy" id="6850"/>
    <lineage>
        <taxon>Eukaryota</taxon>
        <taxon>Metazoa</taxon>
        <taxon>Ecdysozoa</taxon>
        <taxon>Arthropoda</taxon>
        <taxon>Chelicerata</taxon>
        <taxon>Merostomata</taxon>
        <taxon>Xiphosura</taxon>
        <taxon>Limulidae</taxon>
        <taxon>Limulus</taxon>
    </lineage>
</organism>
<keyword evidence="3" id="KW-0963">Cytoplasm</keyword>
<keyword evidence="9" id="KW-1185">Reference proteome</keyword>
<name>A0ABM1TJ26_LIMPO</name>
<dbReference type="InterPro" id="IPR042463">
    <property type="entry name" value="HNOB_dom_associated_sf"/>
</dbReference>
<dbReference type="Gene3D" id="6.10.250.780">
    <property type="match status" value="1"/>
</dbReference>
<dbReference type="EC" id="4.6.1.2" evidence="2"/>
<dbReference type="InterPro" id="IPR011644">
    <property type="entry name" value="Heme_NO-bd"/>
</dbReference>
<dbReference type="SUPFAM" id="SSF55073">
    <property type="entry name" value="Nucleotide cyclase"/>
    <property type="match status" value="1"/>
</dbReference>
<dbReference type="Gene3D" id="3.30.70.1230">
    <property type="entry name" value="Nucleotide cyclase"/>
    <property type="match status" value="1"/>
</dbReference>
<dbReference type="PANTHER" id="PTHR45655">
    <property type="entry name" value="GUANYLATE CYCLASE SOLUBLE SUBUNIT BETA-2"/>
    <property type="match status" value="1"/>
</dbReference>
<dbReference type="RefSeq" id="XP_022255882.1">
    <property type="nucleotide sequence ID" value="XM_022400174.1"/>
</dbReference>
<dbReference type="InterPro" id="IPR001054">
    <property type="entry name" value="A/G_cyclase"/>
</dbReference>
<dbReference type="SUPFAM" id="SSF111126">
    <property type="entry name" value="Ligand-binding domain in the NO signalling and Golgi transport"/>
    <property type="match status" value="1"/>
</dbReference>
<dbReference type="GeneID" id="106470706"/>
<gene>
    <name evidence="10" type="primary">LOC106470706</name>
</gene>
<dbReference type="Pfam" id="PF07700">
    <property type="entry name" value="HNOB"/>
    <property type="match status" value="1"/>
</dbReference>
<evidence type="ECO:0000256" key="4">
    <source>
        <dbReference type="ARBA" id="ARBA00022741"/>
    </source>
</evidence>
<dbReference type="Proteomes" id="UP000694941">
    <property type="component" value="Unplaced"/>
</dbReference>
<accession>A0ABM1TJ26</accession>
<keyword evidence="6" id="KW-0456">Lyase</keyword>
<keyword evidence="4" id="KW-0547">Nucleotide-binding</keyword>
<protein>
    <recommendedName>
        <fullName evidence="2">guanylate cyclase</fullName>
        <ecNumber evidence="2">4.6.1.2</ecNumber>
    </recommendedName>
</protein>
<dbReference type="PROSITE" id="PS50125">
    <property type="entry name" value="GUANYLATE_CYCLASE_2"/>
    <property type="match status" value="1"/>
</dbReference>
<dbReference type="InterPro" id="IPR024096">
    <property type="entry name" value="NO_sig/Golgi_transp_ligand-bd"/>
</dbReference>
<dbReference type="CDD" id="cd07302">
    <property type="entry name" value="CHD"/>
    <property type="match status" value="1"/>
</dbReference>
<dbReference type="SMART" id="SM00044">
    <property type="entry name" value="CYCc"/>
    <property type="match status" value="1"/>
</dbReference>
<reference evidence="10" key="1">
    <citation type="submission" date="2025-08" db="UniProtKB">
        <authorList>
            <consortium name="RefSeq"/>
        </authorList>
    </citation>
    <scope>IDENTIFICATION</scope>
    <source>
        <tissue evidence="10">Muscle</tissue>
    </source>
</reference>
<evidence type="ECO:0000259" key="8">
    <source>
        <dbReference type="PROSITE" id="PS50125"/>
    </source>
</evidence>
<dbReference type="InterPro" id="IPR029787">
    <property type="entry name" value="Nucleotide_cyclase"/>
</dbReference>
<evidence type="ECO:0000256" key="1">
    <source>
        <dbReference type="ARBA" id="ARBA00004496"/>
    </source>
</evidence>
<dbReference type="InterPro" id="IPR038158">
    <property type="entry name" value="H-NOX_domain_sf"/>
</dbReference>
<proteinExistence type="predicted"/>
<evidence type="ECO:0000256" key="7">
    <source>
        <dbReference type="ARBA" id="ARBA00023293"/>
    </source>
</evidence>
<sequence>MYGMLLESVQHFVRTEYGEDMWCLVLEEAGFKNSVFTTHQIYPDQLILKLASCCSQHTGKRTDDFLHFFGQCFVRFFSHYGYDTLIRASGRHFRDFIHGVDNLHHQIRFSYPKMQSPSLYVETEDVKGAILHYRSKRSGFAYYVIGQLVQIARTFYGLELDVRILRNGPDSDGTGCHVIYHLQFDNTPYQKQQMARKSLQELTDLSPISGRNLFILFPFSVAFDRNMNILEVGGKVRELFNFHGFIGKHVETFFLFHRPRVVFSWRNVLTLQKVVVELECLNSCSERKKVEDRRCSASTRNLLLKGQLRHLESWDAVIFLCVPLLSNLQEMEEVGLYLTDLCIHDRSREIVLAGWQHGARLEVSYERQEERSRRLETNLKMRDEWKKKGNDLLYSMIPKAVAERLANGEDPITTCESFDEVTVLFSEVVDFSDLCLRLSAMEAVSCVNDVYILFDRIIDNYQVFKVETVGQVYMLVGGAPERRHDHACHVANAAIDMLKQLHLVDNKHCGEGVRVRIGIHSGPVAAGVVGRKLFRYCLFGDTVNTAARMQSHGEAGKIHISESTNKRLQHSGYITELRGTINVKGKGRMNTYWLLHKEESPWQLSTTSISK</sequence>
<evidence type="ECO:0000256" key="6">
    <source>
        <dbReference type="ARBA" id="ARBA00023239"/>
    </source>
</evidence>